<evidence type="ECO:0000313" key="3">
    <source>
        <dbReference type="Proteomes" id="UP000664405"/>
    </source>
</evidence>
<reference evidence="2" key="1">
    <citation type="submission" date="2020-12" db="EMBL/GenBank/DDBJ databases">
        <title>Oil enriched cultivation method for isolating marine PHA-producing bacteria.</title>
        <authorList>
            <person name="Zheng W."/>
            <person name="Yu S."/>
            <person name="Huang Y."/>
        </authorList>
    </citation>
    <scope>NUCLEOTIDE SEQUENCE</scope>
    <source>
        <strain evidence="2">SY-2-3</strain>
    </source>
</reference>
<dbReference type="Proteomes" id="UP000664405">
    <property type="component" value="Unassembled WGS sequence"/>
</dbReference>
<accession>A0A8I1SJF4</accession>
<sequence length="48" mass="5277">MADHPYGHSRFLSADKGAINGSAKEKRPQHHQDATGADPTEHMNVFFA</sequence>
<protein>
    <submittedName>
        <fullName evidence="2">Uncharacterized protein</fullName>
    </submittedName>
</protein>
<evidence type="ECO:0000256" key="1">
    <source>
        <dbReference type="SAM" id="MobiDB-lite"/>
    </source>
</evidence>
<name>A0A8I1SJF4_9PROT</name>
<feature type="region of interest" description="Disordered" evidence="1">
    <location>
        <begin position="1"/>
        <end position="48"/>
    </location>
</feature>
<gene>
    <name evidence="2" type="ORF">JF547_07910</name>
</gene>
<dbReference type="RefSeq" id="WP_206927096.1">
    <property type="nucleotide sequence ID" value="NZ_JAEKJW010000001.1"/>
</dbReference>
<comment type="caution">
    <text evidence="2">The sequence shown here is derived from an EMBL/GenBank/DDBJ whole genome shotgun (WGS) entry which is preliminary data.</text>
</comment>
<feature type="compositionally biased region" description="Basic and acidic residues" evidence="1">
    <location>
        <begin position="23"/>
        <end position="33"/>
    </location>
</feature>
<evidence type="ECO:0000313" key="2">
    <source>
        <dbReference type="EMBL" id="MBN8196391.1"/>
    </source>
</evidence>
<proteinExistence type="predicted"/>
<dbReference type="EMBL" id="JAEKJW010000001">
    <property type="protein sequence ID" value="MBN8196391.1"/>
    <property type="molecule type" value="Genomic_DNA"/>
</dbReference>
<organism evidence="2 3">
    <name type="scientific">Thalassospira povalilytica</name>
    <dbReference type="NCBI Taxonomy" id="732237"/>
    <lineage>
        <taxon>Bacteria</taxon>
        <taxon>Pseudomonadati</taxon>
        <taxon>Pseudomonadota</taxon>
        <taxon>Alphaproteobacteria</taxon>
        <taxon>Rhodospirillales</taxon>
        <taxon>Thalassospiraceae</taxon>
        <taxon>Thalassospira</taxon>
    </lineage>
</organism>
<dbReference type="AlphaFoldDB" id="A0A8I1SJF4"/>